<dbReference type="InterPro" id="IPR005119">
    <property type="entry name" value="LysR_subst-bd"/>
</dbReference>
<organism evidence="6 7">
    <name type="scientific">Thalassospira tepidiphila MCCC 1A03514</name>
    <dbReference type="NCBI Taxonomy" id="1177930"/>
    <lineage>
        <taxon>Bacteria</taxon>
        <taxon>Pseudomonadati</taxon>
        <taxon>Pseudomonadota</taxon>
        <taxon>Alphaproteobacteria</taxon>
        <taxon>Rhodospirillales</taxon>
        <taxon>Thalassospiraceae</taxon>
        <taxon>Thalassospira</taxon>
    </lineage>
</organism>
<dbReference type="SUPFAM" id="SSF46785">
    <property type="entry name" value="Winged helix' DNA-binding domain"/>
    <property type="match status" value="1"/>
</dbReference>
<evidence type="ECO:0000256" key="3">
    <source>
        <dbReference type="ARBA" id="ARBA00023125"/>
    </source>
</evidence>
<keyword evidence="2" id="KW-0805">Transcription regulation</keyword>
<dbReference type="CDD" id="cd08422">
    <property type="entry name" value="PBP2_CrgA_like"/>
    <property type="match status" value="1"/>
</dbReference>
<dbReference type="GO" id="GO:0003700">
    <property type="term" value="F:DNA-binding transcription factor activity"/>
    <property type="evidence" value="ECO:0007669"/>
    <property type="project" value="InterPro"/>
</dbReference>
<dbReference type="InterPro" id="IPR000847">
    <property type="entry name" value="LysR_HTH_N"/>
</dbReference>
<evidence type="ECO:0000259" key="5">
    <source>
        <dbReference type="PROSITE" id="PS50931"/>
    </source>
</evidence>
<proteinExistence type="inferred from homology"/>
<dbReference type="FunFam" id="1.10.10.10:FF:000001">
    <property type="entry name" value="LysR family transcriptional regulator"/>
    <property type="match status" value="1"/>
</dbReference>
<evidence type="ECO:0000313" key="6">
    <source>
        <dbReference type="EMBL" id="OAZ10594.1"/>
    </source>
</evidence>
<dbReference type="GO" id="GO:0043565">
    <property type="term" value="F:sequence-specific DNA binding"/>
    <property type="evidence" value="ECO:0007669"/>
    <property type="project" value="TreeGrafter"/>
</dbReference>
<dbReference type="Gene3D" id="3.40.190.290">
    <property type="match status" value="1"/>
</dbReference>
<dbReference type="Pfam" id="PF03466">
    <property type="entry name" value="LysR_substrate"/>
    <property type="match status" value="1"/>
</dbReference>
<dbReference type="PROSITE" id="PS50931">
    <property type="entry name" value="HTH_LYSR"/>
    <property type="match status" value="1"/>
</dbReference>
<dbReference type="PANTHER" id="PTHR30537:SF5">
    <property type="entry name" value="HTH-TYPE TRANSCRIPTIONAL ACTIVATOR TTDR-RELATED"/>
    <property type="match status" value="1"/>
</dbReference>
<dbReference type="GO" id="GO:0006351">
    <property type="term" value="P:DNA-templated transcription"/>
    <property type="evidence" value="ECO:0007669"/>
    <property type="project" value="TreeGrafter"/>
</dbReference>
<dbReference type="Gene3D" id="1.10.10.10">
    <property type="entry name" value="Winged helix-like DNA-binding domain superfamily/Winged helix DNA-binding domain"/>
    <property type="match status" value="1"/>
</dbReference>
<protein>
    <submittedName>
        <fullName evidence="6">LysR family transcriptional regulator</fullName>
    </submittedName>
</protein>
<evidence type="ECO:0000256" key="1">
    <source>
        <dbReference type="ARBA" id="ARBA00009437"/>
    </source>
</evidence>
<gene>
    <name evidence="6" type="ORF">TH4_10270</name>
</gene>
<dbReference type="SUPFAM" id="SSF53850">
    <property type="entry name" value="Periplasmic binding protein-like II"/>
    <property type="match status" value="1"/>
</dbReference>
<dbReference type="InterPro" id="IPR036388">
    <property type="entry name" value="WH-like_DNA-bd_sf"/>
</dbReference>
<accession>A0A853L1Z8</accession>
<sequence length="313" mass="34807">MSALDEVRAMMIFARVVDEGGFSAAARKMGLSRAAISHQIRQLETRLGVPLLRRSTRSFSLTDAGARYYDSCRTISLEAEAARKRVEELRDDPVGKISLTCSVHLGTLRIVPILDRFRQTYPGVSIDVHLSDEVVDLIGRGIDIAVRSGPLKNSELKNFKLYQTHRIIAASTSYVSKFGLPESPDDLSEHEWVMYSRVPETLTLQCGEGTRNIRVSGSVRVDNATARLQFLRGGHGLAVVPLCDVQQEIDAGELIRVLPDCKLPDLEIYAVYPGGVTRSAKVQSLLDYMRREMREIDISRNGQVQGDSHIDHS</sequence>
<dbReference type="AlphaFoldDB" id="A0A853L1Z8"/>
<dbReference type="EMBL" id="JPVZ01000003">
    <property type="protein sequence ID" value="OAZ10594.1"/>
    <property type="molecule type" value="Genomic_DNA"/>
</dbReference>
<dbReference type="InterPro" id="IPR036390">
    <property type="entry name" value="WH_DNA-bd_sf"/>
</dbReference>
<dbReference type="PRINTS" id="PR00039">
    <property type="entry name" value="HTHLYSR"/>
</dbReference>
<reference evidence="6 7" key="1">
    <citation type="submission" date="2014-07" db="EMBL/GenBank/DDBJ databases">
        <title>Draft genome sequence of Thalassospira tepidiphila 1-1B.</title>
        <authorList>
            <person name="Lai Q."/>
            <person name="Shao Z."/>
        </authorList>
    </citation>
    <scope>NUCLEOTIDE SEQUENCE [LARGE SCALE GENOMIC DNA]</scope>
    <source>
        <strain evidence="6 7">MCCC 1A03514</strain>
    </source>
</reference>
<evidence type="ECO:0000256" key="4">
    <source>
        <dbReference type="ARBA" id="ARBA00023163"/>
    </source>
</evidence>
<feature type="domain" description="HTH lysR-type" evidence="5">
    <location>
        <begin position="5"/>
        <end position="62"/>
    </location>
</feature>
<dbReference type="InterPro" id="IPR058163">
    <property type="entry name" value="LysR-type_TF_proteobact-type"/>
</dbReference>
<dbReference type="Proteomes" id="UP000094009">
    <property type="component" value="Unassembled WGS sequence"/>
</dbReference>
<dbReference type="PANTHER" id="PTHR30537">
    <property type="entry name" value="HTH-TYPE TRANSCRIPTIONAL REGULATOR"/>
    <property type="match status" value="1"/>
</dbReference>
<evidence type="ECO:0000256" key="2">
    <source>
        <dbReference type="ARBA" id="ARBA00023015"/>
    </source>
</evidence>
<comment type="similarity">
    <text evidence="1">Belongs to the LysR transcriptional regulatory family.</text>
</comment>
<dbReference type="RefSeq" id="WP_064780941.1">
    <property type="nucleotide sequence ID" value="NZ_JPVZ01000003.1"/>
</dbReference>
<name>A0A853L1Z8_9PROT</name>
<evidence type="ECO:0000313" key="7">
    <source>
        <dbReference type="Proteomes" id="UP000094009"/>
    </source>
</evidence>
<keyword evidence="4" id="KW-0804">Transcription</keyword>
<dbReference type="Pfam" id="PF00126">
    <property type="entry name" value="HTH_1"/>
    <property type="match status" value="1"/>
</dbReference>
<keyword evidence="3" id="KW-0238">DNA-binding</keyword>
<comment type="caution">
    <text evidence="6">The sequence shown here is derived from an EMBL/GenBank/DDBJ whole genome shotgun (WGS) entry which is preliminary data.</text>
</comment>